<dbReference type="EMBL" id="LUGG01000018">
    <property type="protein sequence ID" value="OBZ69184.1"/>
    <property type="molecule type" value="Genomic_DNA"/>
</dbReference>
<proteinExistence type="predicted"/>
<gene>
    <name evidence="1" type="ORF">A0H81_10951</name>
</gene>
<dbReference type="AlphaFoldDB" id="A0A1C7M297"/>
<protein>
    <submittedName>
        <fullName evidence="1">Uncharacterized protein</fullName>
    </submittedName>
</protein>
<organism evidence="1 2">
    <name type="scientific">Grifola frondosa</name>
    <name type="common">Maitake</name>
    <name type="synonym">Polyporus frondosus</name>
    <dbReference type="NCBI Taxonomy" id="5627"/>
    <lineage>
        <taxon>Eukaryota</taxon>
        <taxon>Fungi</taxon>
        <taxon>Dikarya</taxon>
        <taxon>Basidiomycota</taxon>
        <taxon>Agaricomycotina</taxon>
        <taxon>Agaricomycetes</taxon>
        <taxon>Polyporales</taxon>
        <taxon>Grifolaceae</taxon>
        <taxon>Grifola</taxon>
    </lineage>
</organism>
<accession>A0A1C7M297</accession>
<evidence type="ECO:0000313" key="1">
    <source>
        <dbReference type="EMBL" id="OBZ69184.1"/>
    </source>
</evidence>
<reference evidence="1 2" key="1">
    <citation type="submission" date="2016-03" db="EMBL/GenBank/DDBJ databases">
        <title>Whole genome sequencing of Grifola frondosa 9006-11.</title>
        <authorList>
            <person name="Min B."/>
            <person name="Park H."/>
            <person name="Kim J.-G."/>
            <person name="Cho H."/>
            <person name="Oh Y.-L."/>
            <person name="Kong W.-S."/>
            <person name="Choi I.-G."/>
        </authorList>
    </citation>
    <scope>NUCLEOTIDE SEQUENCE [LARGE SCALE GENOMIC DNA]</scope>
    <source>
        <strain evidence="1 2">9006-11</strain>
    </source>
</reference>
<name>A0A1C7M297_GRIFR</name>
<sequence length="67" mass="7581">MTVFLGSSDDSMQMRYISAFQVSGVQLIFQGRDLQRKLHSRDAIFVILYRLEGVFATLVELTIAPSL</sequence>
<comment type="caution">
    <text evidence="1">The sequence shown here is derived from an EMBL/GenBank/DDBJ whole genome shotgun (WGS) entry which is preliminary data.</text>
</comment>
<dbReference type="Proteomes" id="UP000092993">
    <property type="component" value="Unassembled WGS sequence"/>
</dbReference>
<evidence type="ECO:0000313" key="2">
    <source>
        <dbReference type="Proteomes" id="UP000092993"/>
    </source>
</evidence>
<keyword evidence="2" id="KW-1185">Reference proteome</keyword>